<evidence type="ECO:0000256" key="5">
    <source>
        <dbReference type="ARBA" id="ARBA00022989"/>
    </source>
</evidence>
<comment type="caution">
    <text evidence="10">The sequence shown here is derived from an EMBL/GenBank/DDBJ whole genome shotgun (WGS) entry which is preliminary data.</text>
</comment>
<dbReference type="GO" id="GO:0005886">
    <property type="term" value="C:plasma membrane"/>
    <property type="evidence" value="ECO:0007669"/>
    <property type="project" value="UniProtKB-SubCell"/>
</dbReference>
<dbReference type="InterPro" id="IPR000515">
    <property type="entry name" value="MetI-like"/>
</dbReference>
<keyword evidence="5 7" id="KW-1133">Transmembrane helix</keyword>
<keyword evidence="4 7" id="KW-0812">Transmembrane</keyword>
<organism evidence="10 11">
    <name type="scientific">Quadrisphaera setariae</name>
    <dbReference type="NCBI Taxonomy" id="2593304"/>
    <lineage>
        <taxon>Bacteria</taxon>
        <taxon>Bacillati</taxon>
        <taxon>Actinomycetota</taxon>
        <taxon>Actinomycetes</taxon>
        <taxon>Kineosporiales</taxon>
        <taxon>Kineosporiaceae</taxon>
        <taxon>Quadrisphaera</taxon>
    </lineage>
</organism>
<feature type="transmembrane region" description="Helical" evidence="7">
    <location>
        <begin position="283"/>
        <end position="302"/>
    </location>
</feature>
<dbReference type="Gene3D" id="1.10.3720.10">
    <property type="entry name" value="MetI-like"/>
    <property type="match status" value="1"/>
</dbReference>
<sequence>MSQSTTVPPVSNPGQTKDPSTRALRPRKAARGGHGEDVGGPAPIWVRVVIGLLCLAWILPVFGLAVTSLRDRTDAAASGWWTIFTSPSQLSRLTVQNYVEVFERAPMAQAFVNSLAISIPATVIPILIAAFAAYAFTFMEFPFRNLLLVLVVALLVVPNQVAFAPILNIYGQLGINGQFIAVWGAHIGFGMSLAIYLIRNYMATLPKEILESAKIDGASHFQTFWKLIIPMSVPALASFAIFQFLWVWNDLLVALIFIGPGPNQPLTLALNSLLGQQGQGDQLLTAGAFFTMILPIIVFLSLQRYFVRGLTAGSVKG</sequence>
<comment type="similarity">
    <text evidence="7">Belongs to the binding-protein-dependent transport system permease family.</text>
</comment>
<evidence type="ECO:0000313" key="10">
    <source>
        <dbReference type="EMBL" id="TXR56699.1"/>
    </source>
</evidence>
<evidence type="ECO:0000256" key="6">
    <source>
        <dbReference type="ARBA" id="ARBA00023136"/>
    </source>
</evidence>
<feature type="transmembrane region" description="Helical" evidence="7">
    <location>
        <begin position="179"/>
        <end position="198"/>
    </location>
</feature>
<dbReference type="PANTHER" id="PTHR43744:SF4">
    <property type="entry name" value="OSMOPROTECTIVE COMPOUNDS UPTAKE PERMEASE PROTEIN GGTD"/>
    <property type="match status" value="1"/>
</dbReference>
<evidence type="ECO:0000256" key="1">
    <source>
        <dbReference type="ARBA" id="ARBA00004651"/>
    </source>
</evidence>
<comment type="subcellular location">
    <subcellularLocation>
        <location evidence="1 7">Cell membrane</location>
        <topology evidence="1 7">Multi-pass membrane protein</topology>
    </subcellularLocation>
</comment>
<evidence type="ECO:0000256" key="4">
    <source>
        <dbReference type="ARBA" id="ARBA00022692"/>
    </source>
</evidence>
<dbReference type="SUPFAM" id="SSF161098">
    <property type="entry name" value="MetI-like"/>
    <property type="match status" value="1"/>
</dbReference>
<protein>
    <submittedName>
        <fullName evidence="10">Carbohydrate ABC transporter permease</fullName>
    </submittedName>
</protein>
<feature type="compositionally biased region" description="Polar residues" evidence="8">
    <location>
        <begin position="1"/>
        <end position="18"/>
    </location>
</feature>
<evidence type="ECO:0000256" key="7">
    <source>
        <dbReference type="RuleBase" id="RU363032"/>
    </source>
</evidence>
<dbReference type="InterPro" id="IPR035906">
    <property type="entry name" value="MetI-like_sf"/>
</dbReference>
<feature type="transmembrane region" description="Helical" evidence="7">
    <location>
        <begin position="146"/>
        <end position="167"/>
    </location>
</feature>
<name>A0A5C8ZHR7_9ACTN</name>
<accession>A0A5C8ZHR7</accession>
<evidence type="ECO:0000256" key="3">
    <source>
        <dbReference type="ARBA" id="ARBA00022475"/>
    </source>
</evidence>
<feature type="transmembrane region" description="Helical" evidence="7">
    <location>
        <begin position="115"/>
        <end position="139"/>
    </location>
</feature>
<proteinExistence type="inferred from homology"/>
<feature type="region of interest" description="Disordered" evidence="8">
    <location>
        <begin position="1"/>
        <end position="35"/>
    </location>
</feature>
<dbReference type="CDD" id="cd06261">
    <property type="entry name" value="TM_PBP2"/>
    <property type="match status" value="1"/>
</dbReference>
<feature type="domain" description="ABC transmembrane type-1" evidence="9">
    <location>
        <begin position="111"/>
        <end position="302"/>
    </location>
</feature>
<dbReference type="GO" id="GO:0055085">
    <property type="term" value="P:transmembrane transport"/>
    <property type="evidence" value="ECO:0007669"/>
    <property type="project" value="InterPro"/>
</dbReference>
<dbReference type="PANTHER" id="PTHR43744">
    <property type="entry name" value="ABC TRANSPORTER PERMEASE PROTEIN MG189-RELATED-RELATED"/>
    <property type="match status" value="1"/>
</dbReference>
<dbReference type="EMBL" id="VKAC01000004">
    <property type="protein sequence ID" value="TXR56699.1"/>
    <property type="molecule type" value="Genomic_DNA"/>
</dbReference>
<keyword evidence="3" id="KW-1003">Cell membrane</keyword>
<dbReference type="Pfam" id="PF00528">
    <property type="entry name" value="BPD_transp_1"/>
    <property type="match status" value="1"/>
</dbReference>
<feature type="transmembrane region" description="Helical" evidence="7">
    <location>
        <begin position="44"/>
        <end position="66"/>
    </location>
</feature>
<evidence type="ECO:0000256" key="2">
    <source>
        <dbReference type="ARBA" id="ARBA00022448"/>
    </source>
</evidence>
<keyword evidence="6 7" id="KW-0472">Membrane</keyword>
<dbReference type="OrthoDB" id="9794684at2"/>
<keyword evidence="2 7" id="KW-0813">Transport</keyword>
<evidence type="ECO:0000256" key="8">
    <source>
        <dbReference type="SAM" id="MobiDB-lite"/>
    </source>
</evidence>
<dbReference type="AlphaFoldDB" id="A0A5C8ZHR7"/>
<feature type="transmembrane region" description="Helical" evidence="7">
    <location>
        <begin position="227"/>
        <end position="248"/>
    </location>
</feature>
<evidence type="ECO:0000259" key="9">
    <source>
        <dbReference type="PROSITE" id="PS50928"/>
    </source>
</evidence>
<evidence type="ECO:0000313" key="11">
    <source>
        <dbReference type="Proteomes" id="UP000321234"/>
    </source>
</evidence>
<keyword evidence="11" id="KW-1185">Reference proteome</keyword>
<dbReference type="PROSITE" id="PS50928">
    <property type="entry name" value="ABC_TM1"/>
    <property type="match status" value="1"/>
</dbReference>
<gene>
    <name evidence="10" type="ORF">FMM08_08085</name>
</gene>
<dbReference type="Proteomes" id="UP000321234">
    <property type="component" value="Unassembled WGS sequence"/>
</dbReference>
<dbReference type="RefSeq" id="WP_147925828.1">
    <property type="nucleotide sequence ID" value="NZ_VKAC01000004.1"/>
</dbReference>
<reference evidence="10 11" key="1">
    <citation type="submission" date="2019-07" db="EMBL/GenBank/DDBJ databases">
        <title>Quadrisphaera sp. strain DD2A genome sequencing and assembly.</title>
        <authorList>
            <person name="Kim I."/>
        </authorList>
    </citation>
    <scope>NUCLEOTIDE SEQUENCE [LARGE SCALE GENOMIC DNA]</scope>
    <source>
        <strain evidence="10 11">DD2A</strain>
    </source>
</reference>